<accession>A0A388T7P8</accession>
<dbReference type="EMBL" id="BGZN01000002">
    <property type="protein sequence ID" value="GBR72667.1"/>
    <property type="molecule type" value="Genomic_DNA"/>
</dbReference>
<proteinExistence type="predicted"/>
<protein>
    <submittedName>
        <fullName evidence="2">Porin</fullName>
    </submittedName>
</protein>
<organism evidence="2 3">
    <name type="scientific">Termititenax aidoneus</name>
    <dbReference type="NCBI Taxonomy" id="2218524"/>
    <lineage>
        <taxon>Bacteria</taxon>
        <taxon>Bacillati</taxon>
        <taxon>Candidatus Margulisiibacteriota</taxon>
        <taxon>Candidatus Termititenacia</taxon>
        <taxon>Candidatus Termititenacales</taxon>
        <taxon>Candidatus Termititenacaceae</taxon>
        <taxon>Candidatus Termititenax</taxon>
    </lineage>
</organism>
<reference evidence="2 3" key="1">
    <citation type="journal article" date="2019" name="ISME J.">
        <title>Genome analyses of uncultured TG2/ZB3 bacteria in 'Margulisbacteria' specifically attached to ectosymbiotic spirochetes of protists in the termite gut.</title>
        <authorList>
            <person name="Utami Y.D."/>
            <person name="Kuwahara H."/>
            <person name="Igai K."/>
            <person name="Murakami T."/>
            <person name="Sugaya K."/>
            <person name="Morikawa T."/>
            <person name="Nagura Y."/>
            <person name="Yuki M."/>
            <person name="Deevong P."/>
            <person name="Inoue T."/>
            <person name="Kihara K."/>
            <person name="Lo N."/>
            <person name="Yamada A."/>
            <person name="Ohkuma M."/>
            <person name="Hongoh Y."/>
        </authorList>
    </citation>
    <scope>NUCLEOTIDE SEQUENCE [LARGE SCALE GENOMIC DNA]</scope>
    <source>
        <strain evidence="2">NkOx7-01</strain>
    </source>
</reference>
<evidence type="ECO:0000313" key="3">
    <source>
        <dbReference type="Proteomes" id="UP000269352"/>
    </source>
</evidence>
<dbReference type="Proteomes" id="UP000269352">
    <property type="component" value="Unassembled WGS sequence"/>
</dbReference>
<keyword evidence="3" id="KW-1185">Reference proteome</keyword>
<comment type="caution">
    <text evidence="2">The sequence shown here is derived from an EMBL/GenBank/DDBJ whole genome shotgun (WGS) entry which is preliminary data.</text>
</comment>
<gene>
    <name evidence="2" type="ORF">NO1_0167</name>
</gene>
<keyword evidence="1" id="KW-0732">Signal</keyword>
<feature type="chain" id="PRO_5017321956" evidence="1">
    <location>
        <begin position="22"/>
        <end position="440"/>
    </location>
</feature>
<dbReference type="InterPro" id="IPR023614">
    <property type="entry name" value="Porin_dom_sf"/>
</dbReference>
<dbReference type="AlphaFoldDB" id="A0A388T7P8"/>
<dbReference type="Gene3D" id="2.40.160.10">
    <property type="entry name" value="Porin"/>
    <property type="match status" value="1"/>
</dbReference>
<sequence>MRKRILKFVLLGALLGQALWAANGLLEPSVLQTDDSPATQEDVAALRSDIQQVRDEFQRKYDLNTAATGRSLRISGIVQTKLTVPAQVTLNTYNSFHVPLATLTFRGSLKKDYDDWRNLDYVVSVGGGNPGAPQFLDAYLNYNILPANQSDSARLAVSFGQQTKPFGLEASALEDKKPVINQAQFVAPLGFVLRDVGLVFKGDIFPANDFGYGYRVPLLEYSAGVLNGNGFNQGGNNKDKFDTLYRLIINPIAWDIGDGQINYNDWLRGLSIGASVYDGSSRLGVTDNQVVTGVKTRTGFDVAYVRNPIGFTYEVVNGEDERVSGSVDVTNKIKSAGSTFTLFLEFGEQFVNGYRNQSRNDDWWPLTWQPFYRIDNWNPNTEEKKNNIEIQTLGLNIFFAETTKFQINHNVKNYYEPADADGDRDAARSAETVVQFQFGF</sequence>
<name>A0A388T7P8_TERA1</name>
<evidence type="ECO:0000313" key="2">
    <source>
        <dbReference type="EMBL" id="GBR72667.1"/>
    </source>
</evidence>
<evidence type="ECO:0000256" key="1">
    <source>
        <dbReference type="SAM" id="SignalP"/>
    </source>
</evidence>
<feature type="signal peptide" evidence="1">
    <location>
        <begin position="1"/>
        <end position="21"/>
    </location>
</feature>